<feature type="transmembrane region" description="Helical" evidence="1">
    <location>
        <begin position="12"/>
        <end position="32"/>
    </location>
</feature>
<dbReference type="AlphaFoldDB" id="A0A0U2XBE6"/>
<evidence type="ECO:0000313" key="3">
    <source>
        <dbReference type="Proteomes" id="UP000067523"/>
    </source>
</evidence>
<evidence type="ECO:0000256" key="1">
    <source>
        <dbReference type="SAM" id="Phobius"/>
    </source>
</evidence>
<name>A0A0U2XBE6_9ENTE</name>
<dbReference type="STRING" id="118060.ATZ35_09970"/>
<accession>A0A0U2XBE6</accession>
<reference evidence="3" key="1">
    <citation type="submission" date="2015-12" db="EMBL/GenBank/DDBJ databases">
        <authorList>
            <person name="Lauer A."/>
            <person name="Humrighouse B."/>
            <person name="Loparev V."/>
            <person name="Shewmaker P.L."/>
            <person name="Whitney A.M."/>
            <person name="McLaughlin R.W."/>
        </authorList>
    </citation>
    <scope>NUCLEOTIDE SEQUENCE [LARGE SCALE GENOMIC DNA]</scope>
    <source>
        <strain evidence="3">LMG 26678</strain>
    </source>
</reference>
<protein>
    <submittedName>
        <fullName evidence="2">Uncharacterized protein</fullName>
    </submittedName>
</protein>
<dbReference type="EMBL" id="CP013655">
    <property type="protein sequence ID" value="ALS37464.1"/>
    <property type="molecule type" value="Genomic_DNA"/>
</dbReference>
<keyword evidence="3" id="KW-1185">Reference proteome</keyword>
<keyword evidence="1" id="KW-0812">Transmembrane</keyword>
<keyword evidence="1" id="KW-1133">Transmembrane helix</keyword>
<proteinExistence type="predicted"/>
<feature type="transmembrane region" description="Helical" evidence="1">
    <location>
        <begin position="44"/>
        <end position="63"/>
    </location>
</feature>
<sequence length="286" mass="32225">MRNKKIINKVSGIIFLILLILCLLFLGGFMVISSRGFDLISDWLLFAAIVGSFLFLGLTLLCLVDLDKKRKIQIIWLEVAVIIIVTILFGLVKPKEKTIMSLSPDAKQVFLVKETSNDHALYYFNNYYLIIARLKEKLPVGEITDYQLTWLTNETCVLVYRSKDQALHQYIGTYGGRKIAYSYVLSNLTGSWVSKDGKTRLTSSGATGVVIQANGEVEEYPFEQAQQFGTTALALNDGKNAKWSISLNSENEYNDQGDLVKNAQTKIILLKAGLDEPQKIELYFKQ</sequence>
<dbReference type="KEGG" id="erx:ATZ35_09970"/>
<gene>
    <name evidence="2" type="ORF">ATZ35_09970</name>
</gene>
<organism evidence="2 3">
    <name type="scientific">Enterococcus rotai</name>
    <dbReference type="NCBI Taxonomy" id="118060"/>
    <lineage>
        <taxon>Bacteria</taxon>
        <taxon>Bacillati</taxon>
        <taxon>Bacillota</taxon>
        <taxon>Bacilli</taxon>
        <taxon>Lactobacillales</taxon>
        <taxon>Enterococcaceae</taxon>
        <taxon>Enterococcus</taxon>
    </lineage>
</organism>
<evidence type="ECO:0000313" key="2">
    <source>
        <dbReference type="EMBL" id="ALS37464.1"/>
    </source>
</evidence>
<keyword evidence="1" id="KW-0472">Membrane</keyword>
<feature type="transmembrane region" description="Helical" evidence="1">
    <location>
        <begin position="75"/>
        <end position="92"/>
    </location>
</feature>
<dbReference type="RefSeq" id="WP_208927123.1">
    <property type="nucleotide sequence ID" value="NZ_CP013655.1"/>
</dbReference>
<dbReference type="Proteomes" id="UP000067523">
    <property type="component" value="Chromosome"/>
</dbReference>